<reference evidence="1 2" key="1">
    <citation type="journal article" date="2015" name="Int. J. Syst. Evol. Microbiol.">
        <title>Tumebacillus algifaecis sp. nov., isolated from decomposing algal scum.</title>
        <authorList>
            <person name="Wu Y.F."/>
            <person name="Zhang B."/>
            <person name="Xing P."/>
            <person name="Wu Q.L."/>
            <person name="Liu S.J."/>
        </authorList>
    </citation>
    <scope>NUCLEOTIDE SEQUENCE [LARGE SCALE GENOMIC DNA]</scope>
    <source>
        <strain evidence="1 2">THMBR28</strain>
    </source>
</reference>
<dbReference type="KEGG" id="tab:CIG75_10480"/>
<evidence type="ECO:0000313" key="2">
    <source>
        <dbReference type="Proteomes" id="UP000214688"/>
    </source>
</evidence>
<dbReference type="AlphaFoldDB" id="A0A223D1P2"/>
<organism evidence="1 2">
    <name type="scientific">Tumebacillus algifaecis</name>
    <dbReference type="NCBI Taxonomy" id="1214604"/>
    <lineage>
        <taxon>Bacteria</taxon>
        <taxon>Bacillati</taxon>
        <taxon>Bacillota</taxon>
        <taxon>Bacilli</taxon>
        <taxon>Bacillales</taxon>
        <taxon>Alicyclobacillaceae</taxon>
        <taxon>Tumebacillus</taxon>
    </lineage>
</organism>
<gene>
    <name evidence="1" type="ORF">CIG75_10480</name>
</gene>
<evidence type="ECO:0000313" key="1">
    <source>
        <dbReference type="EMBL" id="ASS75375.1"/>
    </source>
</evidence>
<dbReference type="EMBL" id="CP022657">
    <property type="protein sequence ID" value="ASS75375.1"/>
    <property type="molecule type" value="Genomic_DNA"/>
</dbReference>
<dbReference type="Proteomes" id="UP000214688">
    <property type="component" value="Chromosome"/>
</dbReference>
<keyword evidence="2" id="KW-1185">Reference proteome</keyword>
<sequence length="118" mass="13555">MDECSDLRGSLFKRRSNFCDPHTCRCVADEADRFFYRSWKRTQIHHVVRLSGTTEVRIVDHFVKLLTAAMGYRDKCDSNALLLILLDTCTSQGMRAPKMFCVMRKTLMSCSIKKGVAL</sequence>
<protein>
    <submittedName>
        <fullName evidence="1">Uncharacterized protein</fullName>
    </submittedName>
</protein>
<accession>A0A223D1P2</accession>
<name>A0A223D1P2_9BACL</name>
<proteinExistence type="predicted"/>